<organism evidence="2 3">
    <name type="scientific">Longivirga aurantiaca</name>
    <dbReference type="NCBI Taxonomy" id="1837743"/>
    <lineage>
        <taxon>Bacteria</taxon>
        <taxon>Bacillati</taxon>
        <taxon>Actinomycetota</taxon>
        <taxon>Actinomycetes</taxon>
        <taxon>Sporichthyales</taxon>
        <taxon>Sporichthyaceae</taxon>
        <taxon>Longivirga</taxon>
    </lineage>
</organism>
<evidence type="ECO:0000313" key="2">
    <source>
        <dbReference type="EMBL" id="MFC6236603.1"/>
    </source>
</evidence>
<reference evidence="3" key="1">
    <citation type="journal article" date="2019" name="Int. J. Syst. Evol. Microbiol.">
        <title>The Global Catalogue of Microorganisms (GCM) 10K type strain sequencing project: providing services to taxonomists for standard genome sequencing and annotation.</title>
        <authorList>
            <consortium name="The Broad Institute Genomics Platform"/>
            <consortium name="The Broad Institute Genome Sequencing Center for Infectious Disease"/>
            <person name="Wu L."/>
            <person name="Ma J."/>
        </authorList>
    </citation>
    <scope>NUCLEOTIDE SEQUENCE [LARGE SCALE GENOMIC DNA]</scope>
    <source>
        <strain evidence="3">CGMCC 4.7317</strain>
    </source>
</reference>
<feature type="transmembrane region" description="Helical" evidence="1">
    <location>
        <begin position="17"/>
        <end position="36"/>
    </location>
</feature>
<name>A0ABW1SXJ9_9ACTN</name>
<feature type="transmembrane region" description="Helical" evidence="1">
    <location>
        <begin position="111"/>
        <end position="130"/>
    </location>
</feature>
<comment type="caution">
    <text evidence="2">The sequence shown here is derived from an EMBL/GenBank/DDBJ whole genome shotgun (WGS) entry which is preliminary data.</text>
</comment>
<keyword evidence="1" id="KW-0812">Transmembrane</keyword>
<dbReference type="Pfam" id="PF06772">
    <property type="entry name" value="LtrA"/>
    <property type="match status" value="1"/>
</dbReference>
<feature type="transmembrane region" description="Helical" evidence="1">
    <location>
        <begin position="307"/>
        <end position="327"/>
    </location>
</feature>
<feature type="transmembrane region" description="Helical" evidence="1">
    <location>
        <begin position="276"/>
        <end position="295"/>
    </location>
</feature>
<feature type="transmembrane region" description="Helical" evidence="1">
    <location>
        <begin position="232"/>
        <end position="255"/>
    </location>
</feature>
<feature type="transmembrane region" description="Helical" evidence="1">
    <location>
        <begin position="42"/>
        <end position="64"/>
    </location>
</feature>
<proteinExistence type="predicted"/>
<evidence type="ECO:0000256" key="1">
    <source>
        <dbReference type="SAM" id="Phobius"/>
    </source>
</evidence>
<dbReference type="InterPro" id="IPR010640">
    <property type="entry name" value="Low_temperature_requirement_A"/>
</dbReference>
<evidence type="ECO:0000313" key="3">
    <source>
        <dbReference type="Proteomes" id="UP001596138"/>
    </source>
</evidence>
<protein>
    <submittedName>
        <fullName evidence="2">Low temperature requirement protein A</fullName>
    </submittedName>
</protein>
<feature type="transmembrane region" description="Helical" evidence="1">
    <location>
        <begin position="169"/>
        <end position="191"/>
    </location>
</feature>
<gene>
    <name evidence="2" type="ORF">ACFQGU_01840</name>
</gene>
<dbReference type="Proteomes" id="UP001596138">
    <property type="component" value="Unassembled WGS sequence"/>
</dbReference>
<dbReference type="PANTHER" id="PTHR36840:SF1">
    <property type="entry name" value="BLL5714 PROTEIN"/>
    <property type="match status" value="1"/>
</dbReference>
<keyword evidence="3" id="KW-1185">Reference proteome</keyword>
<dbReference type="PANTHER" id="PTHR36840">
    <property type="entry name" value="BLL5714 PROTEIN"/>
    <property type="match status" value="1"/>
</dbReference>
<dbReference type="EMBL" id="JBHSTI010000002">
    <property type="protein sequence ID" value="MFC6236603.1"/>
    <property type="molecule type" value="Genomic_DNA"/>
</dbReference>
<keyword evidence="1" id="KW-0472">Membrane</keyword>
<accession>A0ABW1SXJ9</accession>
<feature type="transmembrane region" description="Helical" evidence="1">
    <location>
        <begin position="339"/>
        <end position="359"/>
    </location>
</feature>
<sequence length="399" mass="43245">MSEQPVVVERRVTPLELFFDLVFVFSLTQVTALMAADPTWLGLLRGMAVLTVLWWAWVAYVWIGTTTDAEDGVARIVMLAAMGAMFLTALAAPGAFGQLGDVAGGSRDQALLFGVTYFAVRLAHVVLFRVIGRDKPDVGAAVARLAPGLLLGSALILVAAFLPPGWPRGLLWAVAIAVDVGAPLVAGTKGWELSPHHFAERHGLVIIIALGESLVALGVGVSDQLYDVRTMIAVLVGFASVACLWWLYFDVVAIAAERRLASVDVEQRNRLARDSFNYFHLPMVAGIVLLALGLKKSFVDIDSELKLVASFALFGGVALYLLGHLLFRKRNMGSWNLQRTVIMLLLLACVPLGVAVPAWVSLVTLMSVLLALVTYETLAFAPWRRHLRAAHEDHHAGEH</sequence>
<keyword evidence="1" id="KW-1133">Transmembrane helix</keyword>
<feature type="transmembrane region" description="Helical" evidence="1">
    <location>
        <begin position="142"/>
        <end position="163"/>
    </location>
</feature>
<dbReference type="RefSeq" id="WP_386763645.1">
    <property type="nucleotide sequence ID" value="NZ_JBHSTI010000002.1"/>
</dbReference>
<feature type="transmembrane region" description="Helical" evidence="1">
    <location>
        <begin position="76"/>
        <end position="99"/>
    </location>
</feature>
<feature type="transmembrane region" description="Helical" evidence="1">
    <location>
        <begin position="203"/>
        <end position="220"/>
    </location>
</feature>